<comment type="caution">
    <text evidence="2">The sequence shown here is derived from an EMBL/GenBank/DDBJ whole genome shotgun (WGS) entry which is preliminary data.</text>
</comment>
<evidence type="ECO:0000313" key="2">
    <source>
        <dbReference type="EMBL" id="MVQ32015.1"/>
    </source>
</evidence>
<dbReference type="CDD" id="cd00143">
    <property type="entry name" value="PP2Cc"/>
    <property type="match status" value="1"/>
</dbReference>
<dbReference type="AlphaFoldDB" id="A0A6N8IZJ3"/>
<evidence type="ECO:0000259" key="1">
    <source>
        <dbReference type="PROSITE" id="PS51746"/>
    </source>
</evidence>
<reference evidence="2 3" key="1">
    <citation type="submission" date="2019-12" db="EMBL/GenBank/DDBJ databases">
        <authorList>
            <person name="Huq M.A."/>
        </authorList>
    </citation>
    <scope>NUCLEOTIDE SEQUENCE [LARGE SCALE GENOMIC DNA]</scope>
    <source>
        <strain evidence="2 3">MAH-25</strain>
    </source>
</reference>
<dbReference type="SMART" id="SM00332">
    <property type="entry name" value="PP2Cc"/>
    <property type="match status" value="1"/>
</dbReference>
<organism evidence="2 3">
    <name type="scientific">Ramlibacter pinisoli</name>
    <dbReference type="NCBI Taxonomy" id="2682844"/>
    <lineage>
        <taxon>Bacteria</taxon>
        <taxon>Pseudomonadati</taxon>
        <taxon>Pseudomonadota</taxon>
        <taxon>Betaproteobacteria</taxon>
        <taxon>Burkholderiales</taxon>
        <taxon>Comamonadaceae</taxon>
        <taxon>Ramlibacter</taxon>
    </lineage>
</organism>
<proteinExistence type="predicted"/>
<dbReference type="InterPro" id="IPR015655">
    <property type="entry name" value="PP2C"/>
</dbReference>
<dbReference type="Pfam" id="PF13672">
    <property type="entry name" value="PP2C_2"/>
    <property type="match status" value="1"/>
</dbReference>
<feature type="domain" description="PPM-type phosphatase" evidence="1">
    <location>
        <begin position="9"/>
        <end position="239"/>
    </location>
</feature>
<dbReference type="PROSITE" id="PS51746">
    <property type="entry name" value="PPM_2"/>
    <property type="match status" value="1"/>
</dbReference>
<dbReference type="EMBL" id="WSEL01000009">
    <property type="protein sequence ID" value="MVQ32015.1"/>
    <property type="molecule type" value="Genomic_DNA"/>
</dbReference>
<name>A0A6N8IZJ3_9BURK</name>
<sequence>MESSPFRWTSASCSHAGRVREVNEDACLEQPGRGAWAVADGMGGHALGEFASRLAIRSLTDLPSPQTLVHHVAQAQERLQGANRRLRDEAARRDVPLIGTTIAALLVWQRQCACLWAGDSRVYLYRSGRLGQLTRDHSEVEAVRSRGRPGEDTLHLPASNVITRALGAEDTIEIDCVTHAVLDGDVFLLCTDGLTNEVGEAAIEQALLPGNCGQAAQELLDLALEHGGRDNITAVVVRAEDLYSPDRTVIHPVL</sequence>
<accession>A0A6N8IZJ3</accession>
<dbReference type="SUPFAM" id="SSF81606">
    <property type="entry name" value="PP2C-like"/>
    <property type="match status" value="1"/>
</dbReference>
<dbReference type="Proteomes" id="UP000469385">
    <property type="component" value="Unassembled WGS sequence"/>
</dbReference>
<dbReference type="InterPro" id="IPR036457">
    <property type="entry name" value="PPM-type-like_dom_sf"/>
</dbReference>
<dbReference type="SMART" id="SM00331">
    <property type="entry name" value="PP2C_SIG"/>
    <property type="match status" value="1"/>
</dbReference>
<gene>
    <name evidence="2" type="ORF">GON04_21325</name>
</gene>
<evidence type="ECO:0000313" key="3">
    <source>
        <dbReference type="Proteomes" id="UP000469385"/>
    </source>
</evidence>
<dbReference type="Gene3D" id="3.60.40.10">
    <property type="entry name" value="PPM-type phosphatase domain"/>
    <property type="match status" value="1"/>
</dbReference>
<dbReference type="RefSeq" id="WP_157400009.1">
    <property type="nucleotide sequence ID" value="NZ_WSEL01000009.1"/>
</dbReference>
<keyword evidence="3" id="KW-1185">Reference proteome</keyword>
<protein>
    <submittedName>
        <fullName evidence="2">SpoIIE family protein phosphatase</fullName>
    </submittedName>
</protein>
<dbReference type="PANTHER" id="PTHR47992">
    <property type="entry name" value="PROTEIN PHOSPHATASE"/>
    <property type="match status" value="1"/>
</dbReference>
<dbReference type="InterPro" id="IPR001932">
    <property type="entry name" value="PPM-type_phosphatase-like_dom"/>
</dbReference>
<dbReference type="GO" id="GO:0004722">
    <property type="term" value="F:protein serine/threonine phosphatase activity"/>
    <property type="evidence" value="ECO:0007669"/>
    <property type="project" value="InterPro"/>
</dbReference>